<evidence type="ECO:0000259" key="1">
    <source>
        <dbReference type="Pfam" id="PF12333"/>
    </source>
</evidence>
<evidence type="ECO:0000313" key="3">
    <source>
        <dbReference type="Proteomes" id="UP001233999"/>
    </source>
</evidence>
<organism evidence="2 3">
    <name type="scientific">Diploptera punctata</name>
    <name type="common">Pacific beetle cockroach</name>
    <dbReference type="NCBI Taxonomy" id="6984"/>
    <lineage>
        <taxon>Eukaryota</taxon>
        <taxon>Metazoa</taxon>
        <taxon>Ecdysozoa</taxon>
        <taxon>Arthropoda</taxon>
        <taxon>Hexapoda</taxon>
        <taxon>Insecta</taxon>
        <taxon>Pterygota</taxon>
        <taxon>Neoptera</taxon>
        <taxon>Polyneoptera</taxon>
        <taxon>Dictyoptera</taxon>
        <taxon>Blattodea</taxon>
        <taxon>Blaberoidea</taxon>
        <taxon>Blaberidae</taxon>
        <taxon>Diplopterinae</taxon>
        <taxon>Diploptera</taxon>
    </lineage>
</organism>
<dbReference type="SUPFAM" id="SSF48371">
    <property type="entry name" value="ARM repeat"/>
    <property type="match status" value="1"/>
</dbReference>
<reference evidence="2" key="1">
    <citation type="journal article" date="2023" name="IScience">
        <title>Live-bearing cockroach genome reveals convergent evolutionary mechanisms linked to viviparity in insects and beyond.</title>
        <authorList>
            <person name="Fouks B."/>
            <person name="Harrison M.C."/>
            <person name="Mikhailova A.A."/>
            <person name="Marchal E."/>
            <person name="English S."/>
            <person name="Carruthers M."/>
            <person name="Jennings E.C."/>
            <person name="Chiamaka E.L."/>
            <person name="Frigard R.A."/>
            <person name="Pippel M."/>
            <person name="Attardo G.M."/>
            <person name="Benoit J.B."/>
            <person name="Bornberg-Bauer E."/>
            <person name="Tobe S.S."/>
        </authorList>
    </citation>
    <scope>NUCLEOTIDE SEQUENCE</scope>
    <source>
        <strain evidence="2">Stay&amp;Tobe</strain>
    </source>
</reference>
<feature type="non-terminal residue" evidence="2">
    <location>
        <position position="522"/>
    </location>
</feature>
<reference evidence="2" key="2">
    <citation type="submission" date="2023-05" db="EMBL/GenBank/DDBJ databases">
        <authorList>
            <person name="Fouks B."/>
        </authorList>
    </citation>
    <scope>NUCLEOTIDE SEQUENCE</scope>
    <source>
        <strain evidence="2">Stay&amp;Tobe</strain>
        <tissue evidence="2">Testes</tissue>
    </source>
</reference>
<dbReference type="EMBL" id="JASPKZ010005284">
    <property type="protein sequence ID" value="KAJ9589053.1"/>
    <property type="molecule type" value="Genomic_DNA"/>
</dbReference>
<protein>
    <recommendedName>
        <fullName evidence="1">Pre-rRNA-processing protein Ipi1 N-terminal domain-containing protein</fullName>
    </recommendedName>
</protein>
<sequence length="522" mass="59615">VPESKVQPFFNILMSYLSCGMTDIHMSVQDDSLLMLDTLLASAPSLVASSSYKILTNFLNMISSQRADSRPGRTLTVNLGIKFTTVKWRIKVLLRLRDLLSAMLEHKSQPNTGSMEKIASCACINANKTYNWSNDKELNIPIHSQYYQQTCQLPSIFGSSIKGDSSSDDGSNLKNYVEVVMPLLIETWLEVGPDSRDSNTGHGNLLLEDAALLLKCILKIIQLLFELLQLWHVKTEVPEVITVYKKDFFQHIFPGFPYSCVVDESRKVKKSKLRKGKDHMVVDKSCKEQNIAICLLFCNFYDERIEVENSIRVLQYLEKCLKQWKKQENKKDLIYILRYMLEDCSKSLKQKGVDIGSLLDSAIVSYMITYDVFILEFLSEIALVEISSHLQRNNNLQRWLECLPNLLCSSSVSINEVRILRKLACQNNPFFYASLCQKLPDILNNLGSITVTGIKDSIEGRKEIVNILYWIKDWSEDAMKTLSKHLHCEHWDKELAVEILNILTTGDIVNGNLKEYVGPTRV</sequence>
<dbReference type="Proteomes" id="UP001233999">
    <property type="component" value="Unassembled WGS sequence"/>
</dbReference>
<name>A0AAD7ZYF9_DIPPU</name>
<dbReference type="InterPro" id="IPR016024">
    <property type="entry name" value="ARM-type_fold"/>
</dbReference>
<dbReference type="InterPro" id="IPR024679">
    <property type="entry name" value="Ipi1_N"/>
</dbReference>
<gene>
    <name evidence="2" type="ORF">L9F63_017647</name>
</gene>
<keyword evidence="3" id="KW-1185">Reference proteome</keyword>
<accession>A0AAD7ZYF9</accession>
<dbReference type="Pfam" id="PF12333">
    <property type="entry name" value="Ipi1_N"/>
    <property type="match status" value="1"/>
</dbReference>
<feature type="domain" description="Pre-rRNA-processing protein Ipi1 N-terminal" evidence="1">
    <location>
        <begin position="5"/>
        <end position="100"/>
    </location>
</feature>
<proteinExistence type="predicted"/>
<dbReference type="AlphaFoldDB" id="A0AAD7ZYF9"/>
<comment type="caution">
    <text evidence="2">The sequence shown here is derived from an EMBL/GenBank/DDBJ whole genome shotgun (WGS) entry which is preliminary data.</text>
</comment>
<evidence type="ECO:0000313" key="2">
    <source>
        <dbReference type="EMBL" id="KAJ9589053.1"/>
    </source>
</evidence>